<dbReference type="OrthoDB" id="2513at2157"/>
<dbReference type="EC" id="1.4.1.13" evidence="2"/>
<dbReference type="KEGG" id="ccai:NAS2_0702"/>
<protein>
    <submittedName>
        <fullName evidence="2">Glutamate synthase [NADPH] large chain</fullName>
        <ecNumber evidence="2">1.4.1.13</ecNumber>
    </submittedName>
</protein>
<dbReference type="EMBL" id="AP018732">
    <property type="protein sequence ID" value="BBE42091.1"/>
    <property type="molecule type" value="Genomic_DNA"/>
</dbReference>
<gene>
    <name evidence="2" type="ORF">NAS2_0702</name>
</gene>
<dbReference type="PROSITE" id="PS51278">
    <property type="entry name" value="GATASE_TYPE_2"/>
    <property type="match status" value="1"/>
</dbReference>
<dbReference type="PANTHER" id="PTHR39673">
    <property type="entry name" value="TUNGSTEN FORMYLMETHANOFURAN DEHYDROGENASE, SUBUNIT C (FWDC)"/>
    <property type="match status" value="1"/>
</dbReference>
<dbReference type="Proteomes" id="UP000509448">
    <property type="component" value="Chromosome"/>
</dbReference>
<name>A0A4P2VD65_9ARCH</name>
<sequence>MCGILGLYSMDGRDLPAELVLRGLDAMKERGTPHGSGVALYRPVGVPRVKAFSERPAEGGLSVQIPGGLYDLTFFGSPVNVEGTVYLNSRWLDVYKAVGWPRDIDSIYDLRSLSSSAWLGHTRYPTNSPGRYPYYSHPFTAGDFAIVHNGDLSSYGSNVNLLTYRMGYRGFTGNDSEAIAFLLKELSERLGVEGAIRELMYGEEFRWARLDGPYAVAFLAGGPTPVFGAFVDPQHFRPLYVGISGDVIAVASEAAAIRAVLGDASYWALRGGEYLIAEGDDLRGNFRRRYSYPSYVPSPPARAVDASRFSAVDLAPHLRGLLEGGAEVEVDVVNVQGHRYIGNGMTRGVLRIWGVVGNASANVMSGGSIHVYGDVQDDFGDAMNGGVAFIHGNAGDTLGQAKRGGSIYVYGDAGNRAGIQQRGGVIVIGGSVGDYAGEYMGGGIMVVLRATGGDDVGFRIGSGMVGGRIYVRGRVPRERIGRIMRREALERYLRSLLEDGALDQAAYERAVAGDLSQLSRAARRVLVGVNPLSVEYRRLGEVELRELVPHLREFEGAFGVPVDASEEFTVIAPAAGRASEEPSVGE</sequence>
<dbReference type="InterPro" id="IPR012075">
    <property type="entry name" value="Glu_synth_lsu_1/3"/>
</dbReference>
<dbReference type="Pfam" id="PF01493">
    <property type="entry name" value="GXGXG"/>
    <property type="match status" value="1"/>
</dbReference>
<keyword evidence="3" id="KW-1185">Reference proteome</keyword>
<proteinExistence type="predicted"/>
<dbReference type="SUPFAM" id="SSF56235">
    <property type="entry name" value="N-terminal nucleophile aminohydrolases (Ntn hydrolases)"/>
    <property type="match status" value="1"/>
</dbReference>
<evidence type="ECO:0000259" key="1">
    <source>
        <dbReference type="PROSITE" id="PS51278"/>
    </source>
</evidence>
<reference evidence="2 3" key="1">
    <citation type="journal article" date="2019" name="ISME J.">
        <title>Isolation and characterization of a thermophilic sulfur- and iron-reducing thaumarchaeote from a terrestrial acidic hot spring.</title>
        <authorList>
            <person name="Kato S."/>
            <person name="Itoh T."/>
            <person name="Yuki M."/>
            <person name="Nagamori M."/>
            <person name="Ohnishi M."/>
            <person name="Uematsu K."/>
            <person name="Suzuki K."/>
            <person name="Takashina T."/>
            <person name="Ohkuma M."/>
        </authorList>
    </citation>
    <scope>NUCLEOTIDE SEQUENCE [LARGE SCALE GENOMIC DNA]</scope>
    <source>
        <strain evidence="2 3">NAS-02</strain>
    </source>
</reference>
<organism evidence="2 3">
    <name type="scientific">Conexivisphaera calida</name>
    <dbReference type="NCBI Taxonomy" id="1874277"/>
    <lineage>
        <taxon>Archaea</taxon>
        <taxon>Nitrososphaerota</taxon>
        <taxon>Conexivisphaeria</taxon>
        <taxon>Conexivisphaerales</taxon>
        <taxon>Conexivisphaeraceae</taxon>
        <taxon>Conexivisphaera</taxon>
    </lineage>
</organism>
<dbReference type="Gene3D" id="2.160.20.60">
    <property type="entry name" value="Glutamate synthase, alpha subunit, C-terminal domain"/>
    <property type="match status" value="1"/>
</dbReference>
<dbReference type="InterPro" id="IPR002489">
    <property type="entry name" value="Glu_synth_asu_C"/>
</dbReference>
<dbReference type="Gene3D" id="3.60.20.10">
    <property type="entry name" value="Glutamine Phosphoribosylpyrophosphate, subunit 1, domain 1"/>
    <property type="match status" value="1"/>
</dbReference>
<dbReference type="PANTHER" id="PTHR39673:SF5">
    <property type="entry name" value="TUNGSTEN-CONTAINING FORMYLMETHANOFURAN DEHYDROGENASE 2 SUBUNIT C"/>
    <property type="match status" value="1"/>
</dbReference>
<evidence type="ECO:0000313" key="3">
    <source>
        <dbReference type="Proteomes" id="UP000509448"/>
    </source>
</evidence>
<feature type="domain" description="Glutamine amidotransferase type-2" evidence="1">
    <location>
        <begin position="2"/>
        <end position="280"/>
    </location>
</feature>
<dbReference type="RefSeq" id="WP_174448365.1">
    <property type="nucleotide sequence ID" value="NZ_AP018732.1"/>
</dbReference>
<evidence type="ECO:0000313" key="2">
    <source>
        <dbReference type="EMBL" id="BBE42091.1"/>
    </source>
</evidence>
<dbReference type="InterPro" id="IPR029055">
    <property type="entry name" value="Ntn_hydrolases_N"/>
</dbReference>
<dbReference type="PIRSF" id="PIRSF036632">
    <property type="entry name" value="GOGAT_lg_1_3"/>
    <property type="match status" value="1"/>
</dbReference>
<dbReference type="AlphaFoldDB" id="A0A4P2VD65"/>
<dbReference type="GO" id="GO:0004355">
    <property type="term" value="F:glutamate synthase (NADPH) activity"/>
    <property type="evidence" value="ECO:0007669"/>
    <property type="project" value="UniProtKB-EC"/>
</dbReference>
<accession>A0A4P2VD65</accession>
<keyword evidence="2" id="KW-0560">Oxidoreductase</keyword>
<dbReference type="InterPro" id="IPR036485">
    <property type="entry name" value="Glu_synth_asu_C_sf"/>
</dbReference>
<dbReference type="GeneID" id="55584517"/>
<dbReference type="SUPFAM" id="SSF69336">
    <property type="entry name" value="Alpha subunit of glutamate synthase, C-terminal domain"/>
    <property type="match status" value="1"/>
</dbReference>
<dbReference type="InterPro" id="IPR017932">
    <property type="entry name" value="GATase_2_dom"/>
</dbReference>